<evidence type="ECO:0000313" key="3">
    <source>
        <dbReference type="RefSeq" id="XP_026669014.1"/>
    </source>
</evidence>
<proteinExistence type="predicted"/>
<dbReference type="GeneID" id="108624572"/>
<gene>
    <name evidence="3" type="primary">LOC108624572</name>
</gene>
<dbReference type="PANTHER" id="PTHR34153">
    <property type="entry name" value="SI:CH211-262H13.3-RELATED-RELATED"/>
    <property type="match status" value="1"/>
</dbReference>
<evidence type="ECO:0000256" key="1">
    <source>
        <dbReference type="SAM" id="MobiDB-lite"/>
    </source>
</evidence>
<feature type="compositionally biased region" description="Polar residues" evidence="1">
    <location>
        <begin position="356"/>
        <end position="365"/>
    </location>
</feature>
<reference evidence="3" key="1">
    <citation type="submission" date="2025-08" db="UniProtKB">
        <authorList>
            <consortium name="RefSeq"/>
        </authorList>
    </citation>
    <scope>IDENTIFICATION</scope>
    <source>
        <tissue evidence="3">Whole body</tissue>
    </source>
</reference>
<dbReference type="RefSeq" id="XP_026669014.1">
    <property type="nucleotide sequence ID" value="XM_026813213.1"/>
</dbReference>
<sequence length="377" mass="43433">MEQRPKRTAGKPTRYQTTSSDEEPQRKRRQQQLYEDEDELRRVLEEETTDIFNNRAYVNRAEYTHMHAQHAVTRPSLTHALPTVTHTTTYPHTHAPHIITHVPHTITHAPHTVTHVPQTITHAPQTITHTPHTTVPIYPHTNNSTPLILNIDNEDELQVNRRSQNAQNDEDRQDRDGRTAVCTNERCKELTRKYDVMMAMMAKTQQTVEENSRQLKQILRLMQAQQGAPTKPMCLPLSSVQEMQNFNEADETYEATVKYLVYIGGTTVREAVNLSFKEAVADSIATSYSWLGREERNLPLREARICRAIHDAVIRNKNFSRPSRKEIGDCLMVALRNAKERIRSAKSRRPEKRARNNNGDNTSDPLNFFSDASEDEL</sequence>
<organism evidence="2 3">
    <name type="scientific">Ceratina calcarata</name>
    <dbReference type="NCBI Taxonomy" id="156304"/>
    <lineage>
        <taxon>Eukaryota</taxon>
        <taxon>Metazoa</taxon>
        <taxon>Ecdysozoa</taxon>
        <taxon>Arthropoda</taxon>
        <taxon>Hexapoda</taxon>
        <taxon>Insecta</taxon>
        <taxon>Pterygota</taxon>
        <taxon>Neoptera</taxon>
        <taxon>Endopterygota</taxon>
        <taxon>Hymenoptera</taxon>
        <taxon>Apocrita</taxon>
        <taxon>Aculeata</taxon>
        <taxon>Apoidea</taxon>
        <taxon>Anthophila</taxon>
        <taxon>Apidae</taxon>
        <taxon>Ceratina</taxon>
        <taxon>Zadontomerus</taxon>
    </lineage>
</organism>
<accession>A0AAJ7S072</accession>
<dbReference type="Proteomes" id="UP000694925">
    <property type="component" value="Unplaced"/>
</dbReference>
<protein>
    <submittedName>
        <fullName evidence="3">Uncharacterized protein LOC108624572</fullName>
    </submittedName>
</protein>
<keyword evidence="2" id="KW-1185">Reference proteome</keyword>
<dbReference type="AlphaFoldDB" id="A0AAJ7S072"/>
<evidence type="ECO:0000313" key="2">
    <source>
        <dbReference type="Proteomes" id="UP000694925"/>
    </source>
</evidence>
<dbReference type="KEGG" id="ccal:108624572"/>
<feature type="region of interest" description="Disordered" evidence="1">
    <location>
        <begin position="1"/>
        <end position="34"/>
    </location>
</feature>
<feature type="region of interest" description="Disordered" evidence="1">
    <location>
        <begin position="342"/>
        <end position="377"/>
    </location>
</feature>
<dbReference type="PANTHER" id="PTHR34153:SF2">
    <property type="entry name" value="SI:CH211-262H13.3-RELATED"/>
    <property type="match status" value="1"/>
</dbReference>
<name>A0AAJ7S072_9HYME</name>